<sequence length="80" mass="8946">MSLTALNKRIQSCSRDMDRQRLCAQQLLHQQKNTIGQQVPTIPLPAAMGLAFIGGLVAERFFNSPAPSNLFRIYLALRAF</sequence>
<dbReference type="STRING" id="658218.SAMN05216562_2859"/>
<evidence type="ECO:0000313" key="2">
    <source>
        <dbReference type="Proteomes" id="UP000198658"/>
    </source>
</evidence>
<dbReference type="Proteomes" id="UP000198658">
    <property type="component" value="Unassembled WGS sequence"/>
</dbReference>
<name>A0A1H4AL63_9GAMM</name>
<organism evidence="1 2">
    <name type="scientific">Microbulbifer marinus</name>
    <dbReference type="NCBI Taxonomy" id="658218"/>
    <lineage>
        <taxon>Bacteria</taxon>
        <taxon>Pseudomonadati</taxon>
        <taxon>Pseudomonadota</taxon>
        <taxon>Gammaproteobacteria</taxon>
        <taxon>Cellvibrionales</taxon>
        <taxon>Microbulbiferaceae</taxon>
        <taxon>Microbulbifer</taxon>
    </lineage>
</organism>
<dbReference type="RefSeq" id="WP_139304907.1">
    <property type="nucleotide sequence ID" value="NZ_FNQO01000003.1"/>
</dbReference>
<accession>A0A1H4AL63</accession>
<dbReference type="AlphaFoldDB" id="A0A1H4AL63"/>
<gene>
    <name evidence="1" type="ORF">SAMN05216562_2859</name>
</gene>
<proteinExistence type="predicted"/>
<evidence type="ECO:0000313" key="1">
    <source>
        <dbReference type="EMBL" id="SEA36660.1"/>
    </source>
</evidence>
<dbReference type="OrthoDB" id="5739552at2"/>
<dbReference type="EMBL" id="FNQO01000003">
    <property type="protein sequence ID" value="SEA36660.1"/>
    <property type="molecule type" value="Genomic_DNA"/>
</dbReference>
<reference evidence="2" key="1">
    <citation type="submission" date="2016-10" db="EMBL/GenBank/DDBJ databases">
        <authorList>
            <person name="Varghese N."/>
            <person name="Submissions S."/>
        </authorList>
    </citation>
    <scope>NUCLEOTIDE SEQUENCE [LARGE SCALE GENOMIC DNA]</scope>
    <source>
        <strain evidence="2">CGMCC 1.10657</strain>
    </source>
</reference>
<protein>
    <submittedName>
        <fullName evidence="1">Uncharacterized protein</fullName>
    </submittedName>
</protein>
<keyword evidence="2" id="KW-1185">Reference proteome</keyword>